<evidence type="ECO:0000256" key="6">
    <source>
        <dbReference type="ARBA" id="ARBA00022989"/>
    </source>
</evidence>
<protein>
    <submittedName>
        <fullName evidence="10">Iron ABC transporter permease</fullName>
    </submittedName>
</protein>
<feature type="transmembrane region" description="Helical" evidence="9">
    <location>
        <begin position="305"/>
        <end position="325"/>
    </location>
</feature>
<feature type="region of interest" description="Disordered" evidence="8">
    <location>
        <begin position="1"/>
        <end position="29"/>
    </location>
</feature>
<dbReference type="PANTHER" id="PTHR30472">
    <property type="entry name" value="FERRIC ENTEROBACTIN TRANSPORT SYSTEM PERMEASE PROTEIN"/>
    <property type="match status" value="1"/>
</dbReference>
<name>A0AAU8DQ25_9ACTN</name>
<keyword evidence="5 9" id="KW-0812">Transmembrane</keyword>
<feature type="transmembrane region" description="Helical" evidence="9">
    <location>
        <begin position="332"/>
        <end position="352"/>
    </location>
</feature>
<dbReference type="SUPFAM" id="SSF81345">
    <property type="entry name" value="ABC transporter involved in vitamin B12 uptake, BtuC"/>
    <property type="match status" value="1"/>
</dbReference>
<keyword evidence="6 9" id="KW-1133">Transmembrane helix</keyword>
<dbReference type="Gene3D" id="1.10.3470.10">
    <property type="entry name" value="ABC transporter involved in vitamin B12 uptake, BtuC"/>
    <property type="match status" value="1"/>
</dbReference>
<feature type="transmembrane region" description="Helical" evidence="9">
    <location>
        <begin position="119"/>
        <end position="137"/>
    </location>
</feature>
<evidence type="ECO:0000313" key="10">
    <source>
        <dbReference type="EMBL" id="XCG63747.1"/>
    </source>
</evidence>
<dbReference type="AlphaFoldDB" id="A0AAU8DQ25"/>
<keyword evidence="4" id="KW-1003">Cell membrane</keyword>
<evidence type="ECO:0000256" key="3">
    <source>
        <dbReference type="ARBA" id="ARBA00022448"/>
    </source>
</evidence>
<comment type="similarity">
    <text evidence="2">Belongs to the binding-protein-dependent transport system permease family. FecCD subfamily.</text>
</comment>
<feature type="transmembrane region" description="Helical" evidence="9">
    <location>
        <begin position="174"/>
        <end position="192"/>
    </location>
</feature>
<organism evidence="10">
    <name type="scientific">Nakamurella sp. A5-74</name>
    <dbReference type="NCBI Taxonomy" id="3158264"/>
    <lineage>
        <taxon>Bacteria</taxon>
        <taxon>Bacillati</taxon>
        <taxon>Actinomycetota</taxon>
        <taxon>Actinomycetes</taxon>
        <taxon>Nakamurellales</taxon>
        <taxon>Nakamurellaceae</taxon>
        <taxon>Nakamurella</taxon>
    </lineage>
</organism>
<dbReference type="InterPro" id="IPR000522">
    <property type="entry name" value="ABC_transptr_permease_BtuC"/>
</dbReference>
<reference evidence="10" key="1">
    <citation type="submission" date="2024-05" db="EMBL/GenBank/DDBJ databases">
        <authorList>
            <person name="Cai S.Y."/>
            <person name="Jin L.M."/>
            <person name="Li H.R."/>
        </authorList>
    </citation>
    <scope>NUCLEOTIDE SEQUENCE</scope>
    <source>
        <strain evidence="10">A5-74</strain>
    </source>
</reference>
<evidence type="ECO:0000256" key="2">
    <source>
        <dbReference type="ARBA" id="ARBA00007935"/>
    </source>
</evidence>
<dbReference type="PANTHER" id="PTHR30472:SF24">
    <property type="entry name" value="FERRIC ENTEROBACTIN TRANSPORT SYSTEM PERMEASE PROTEIN FEPG"/>
    <property type="match status" value="1"/>
</dbReference>
<gene>
    <name evidence="10" type="ORF">ABLG96_21625</name>
</gene>
<feature type="transmembrane region" description="Helical" evidence="9">
    <location>
        <begin position="89"/>
        <end position="107"/>
    </location>
</feature>
<keyword evidence="7 9" id="KW-0472">Membrane</keyword>
<evidence type="ECO:0000256" key="7">
    <source>
        <dbReference type="ARBA" id="ARBA00023136"/>
    </source>
</evidence>
<keyword evidence="3" id="KW-0813">Transport</keyword>
<dbReference type="GO" id="GO:0022857">
    <property type="term" value="F:transmembrane transporter activity"/>
    <property type="evidence" value="ECO:0007669"/>
    <property type="project" value="InterPro"/>
</dbReference>
<evidence type="ECO:0000256" key="8">
    <source>
        <dbReference type="SAM" id="MobiDB-lite"/>
    </source>
</evidence>
<evidence type="ECO:0000256" key="5">
    <source>
        <dbReference type="ARBA" id="ARBA00022692"/>
    </source>
</evidence>
<evidence type="ECO:0000256" key="9">
    <source>
        <dbReference type="SAM" id="Phobius"/>
    </source>
</evidence>
<feature type="transmembrane region" description="Helical" evidence="9">
    <location>
        <begin position="143"/>
        <end position="162"/>
    </location>
</feature>
<dbReference type="RefSeq" id="WP_353649362.1">
    <property type="nucleotide sequence ID" value="NZ_CP159218.1"/>
</dbReference>
<accession>A0AAU8DQ25</accession>
<evidence type="ECO:0000256" key="4">
    <source>
        <dbReference type="ARBA" id="ARBA00022475"/>
    </source>
</evidence>
<dbReference type="CDD" id="cd06550">
    <property type="entry name" value="TM_ABC_iron-siderophores_like"/>
    <property type="match status" value="1"/>
</dbReference>
<sequence>MSTSAALPFSDHTAPQQPTGPDGRSRRSKRRRRRLLSVLVLSVLVLALVVAIAFFGTRVPTVGQFWRVLTGERVPGLTFQILEDRLPRAVVGLLAGAALGFSGSLFQTMLRNPLASPDVIGITGAASAAAVTGKLVWGTQGWSMTLLAFAGAVGVGVVMFLLSGSGRRTGGRLIVSGIAIAAATGALVDHLLSRTDIRLASDALLWLTGSLSASSWERVTVLGLALLVLLPLGAVGARSLRLLELGDDLATALGTDVRRNRLFVLVVASGLAAAATSITGPIVFVAFLGGLTGRALAGGRPSPTLAALSGAVLVLAAELLGSLAFGDIRMPAGVITGILGAPVLLVLLTRAGSSR</sequence>
<feature type="transmembrane region" description="Helical" evidence="9">
    <location>
        <begin position="262"/>
        <end position="285"/>
    </location>
</feature>
<feature type="transmembrane region" description="Helical" evidence="9">
    <location>
        <begin position="35"/>
        <end position="56"/>
    </location>
</feature>
<dbReference type="Pfam" id="PF01032">
    <property type="entry name" value="FecCD"/>
    <property type="match status" value="1"/>
</dbReference>
<dbReference type="EMBL" id="CP159218">
    <property type="protein sequence ID" value="XCG63747.1"/>
    <property type="molecule type" value="Genomic_DNA"/>
</dbReference>
<dbReference type="GO" id="GO:0005886">
    <property type="term" value="C:plasma membrane"/>
    <property type="evidence" value="ECO:0007669"/>
    <property type="project" value="UniProtKB-SubCell"/>
</dbReference>
<evidence type="ECO:0000256" key="1">
    <source>
        <dbReference type="ARBA" id="ARBA00004651"/>
    </source>
</evidence>
<feature type="transmembrane region" description="Helical" evidence="9">
    <location>
        <begin position="219"/>
        <end position="241"/>
    </location>
</feature>
<dbReference type="GO" id="GO:0033214">
    <property type="term" value="P:siderophore-iron import into cell"/>
    <property type="evidence" value="ECO:0007669"/>
    <property type="project" value="TreeGrafter"/>
</dbReference>
<proteinExistence type="inferred from homology"/>
<comment type="subcellular location">
    <subcellularLocation>
        <location evidence="1">Cell membrane</location>
        <topology evidence="1">Multi-pass membrane protein</topology>
    </subcellularLocation>
</comment>
<dbReference type="InterPro" id="IPR037294">
    <property type="entry name" value="ABC_BtuC-like"/>
</dbReference>